<evidence type="ECO:0000256" key="3">
    <source>
        <dbReference type="ARBA" id="ARBA00022692"/>
    </source>
</evidence>
<feature type="transmembrane region" description="Helical" evidence="6">
    <location>
        <begin position="239"/>
        <end position="257"/>
    </location>
</feature>
<comment type="subcellular location">
    <subcellularLocation>
        <location evidence="1">Cell membrane</location>
        <topology evidence="1">Multi-pass membrane protein</topology>
    </subcellularLocation>
</comment>
<evidence type="ECO:0000313" key="8">
    <source>
        <dbReference type="EMBL" id="QDT15970.1"/>
    </source>
</evidence>
<proteinExistence type="predicted"/>
<dbReference type="KEGG" id="acaf:CA12_20680"/>
<sequence>MTGRTVSDRVGDWLARFRWPLLLIAGALVALAVAPANRLELERSIESLYAPGDPRLAAYNRSRELFGGDEFVLVAWDQPNPTAPESLDAIAAFAEELSQAPGVNPASTQDLSKVLRPELEPGLKAVVLRRMIPLWEPELLELAEGVIVSADRQTVAVVLRLTAETAGQPVTGPGSRAETFRAIRTLAANHDPPAFVAGEPIQIHDAFEAVEYDGRVLFYVSLALLGAVLLFLLRSLRWVLIPLAVVLAAIVWTRATLELSGLRLSMVSSMLNSLVCIVGVATVMHVALRFRELRRLGGNRDSEVSTINALRETFSQLAAPIFWSCATTAVGFLSLLAADLTPVRSFGLMMGVGAGAVFVSTLSLTPGLALAGGFDSTPRGAPGEGLLGGLLGWGPGAILKYKWPVAVATALLTAFSVAGVLRLKVETDFSKNFKADSEIVRSLDYIEERLGGAGSWEVNLPAPGPGEPLREDYLGRVRKLAAELRALEVGGEPAFTKVVALTDTLDTVPLIGSSVRDRLDQLAEFAPEVEPSLYNPESRRMRIVLRSREQQSSNRKRAVIEQTEALARERFPGTETAEPAAATGLFVLLTYLIESLLRDQIVSFGWAAAGLFGMMWAAFRSFKLAVASMLPNLLPIGLVLGGLGWAGLPVNIGTAMIASVSVGLTVDGNVHYIAAYLRQRRLGKSRREALRIAHGTVGRAMTFAVLALACGFAALTLSQFVPLIYFGALVSLAMVGGLIGDLVLLPLIIGWKKD</sequence>
<evidence type="ECO:0000256" key="6">
    <source>
        <dbReference type="SAM" id="Phobius"/>
    </source>
</evidence>
<feature type="domain" description="Membrane transport protein MMPL" evidence="7">
    <location>
        <begin position="521"/>
        <end position="749"/>
    </location>
</feature>
<feature type="transmembrane region" description="Helical" evidence="6">
    <location>
        <begin position="348"/>
        <end position="369"/>
    </location>
</feature>
<dbReference type="Proteomes" id="UP000318741">
    <property type="component" value="Chromosome"/>
</dbReference>
<evidence type="ECO:0000256" key="4">
    <source>
        <dbReference type="ARBA" id="ARBA00022989"/>
    </source>
</evidence>
<keyword evidence="9" id="KW-1185">Reference proteome</keyword>
<feature type="transmembrane region" description="Helical" evidence="6">
    <location>
        <begin position="269"/>
        <end position="288"/>
    </location>
</feature>
<dbReference type="PANTHER" id="PTHR33406">
    <property type="entry name" value="MEMBRANE PROTEIN MJ1562-RELATED"/>
    <property type="match status" value="1"/>
</dbReference>
<name>A0A517P9B6_9PLAN</name>
<feature type="transmembrane region" description="Helical" evidence="6">
    <location>
        <begin position="216"/>
        <end position="233"/>
    </location>
</feature>
<dbReference type="RefSeq" id="WP_145358857.1">
    <property type="nucleotide sequence ID" value="NZ_CP036265.1"/>
</dbReference>
<reference evidence="8 9" key="1">
    <citation type="submission" date="2019-02" db="EMBL/GenBank/DDBJ databases">
        <title>Deep-cultivation of Planctomycetes and their phenomic and genomic characterization uncovers novel biology.</title>
        <authorList>
            <person name="Wiegand S."/>
            <person name="Jogler M."/>
            <person name="Boedeker C."/>
            <person name="Pinto D."/>
            <person name="Vollmers J."/>
            <person name="Rivas-Marin E."/>
            <person name="Kohn T."/>
            <person name="Peeters S.H."/>
            <person name="Heuer A."/>
            <person name="Rast P."/>
            <person name="Oberbeckmann S."/>
            <person name="Bunk B."/>
            <person name="Jeske O."/>
            <person name="Meyerdierks A."/>
            <person name="Storesund J.E."/>
            <person name="Kallscheuer N."/>
            <person name="Luecker S."/>
            <person name="Lage O.M."/>
            <person name="Pohl T."/>
            <person name="Merkel B.J."/>
            <person name="Hornburger P."/>
            <person name="Mueller R.-W."/>
            <person name="Bruemmer F."/>
            <person name="Labrenz M."/>
            <person name="Spormann A.M."/>
            <person name="Op den Camp H."/>
            <person name="Overmann J."/>
            <person name="Amann R."/>
            <person name="Jetten M.S.M."/>
            <person name="Mascher T."/>
            <person name="Medema M.H."/>
            <person name="Devos D.P."/>
            <person name="Kaster A.-K."/>
            <person name="Ovreas L."/>
            <person name="Rohde M."/>
            <person name="Galperin M.Y."/>
            <person name="Jogler C."/>
        </authorList>
    </citation>
    <scope>NUCLEOTIDE SEQUENCE [LARGE SCALE GENOMIC DNA]</scope>
    <source>
        <strain evidence="8 9">CA12</strain>
    </source>
</reference>
<protein>
    <submittedName>
        <fullName evidence="8">MMPL family protein</fullName>
    </submittedName>
</protein>
<feature type="transmembrane region" description="Helical" evidence="6">
    <location>
        <begin position="17"/>
        <end position="36"/>
    </location>
</feature>
<feature type="domain" description="Membrane transport protein MMPL" evidence="7">
    <location>
        <begin position="136"/>
        <end position="375"/>
    </location>
</feature>
<organism evidence="8 9">
    <name type="scientific">Alienimonas californiensis</name>
    <dbReference type="NCBI Taxonomy" id="2527989"/>
    <lineage>
        <taxon>Bacteria</taxon>
        <taxon>Pseudomonadati</taxon>
        <taxon>Planctomycetota</taxon>
        <taxon>Planctomycetia</taxon>
        <taxon>Planctomycetales</taxon>
        <taxon>Planctomycetaceae</taxon>
        <taxon>Alienimonas</taxon>
    </lineage>
</organism>
<dbReference type="AlphaFoldDB" id="A0A517P9B6"/>
<dbReference type="Gene3D" id="1.20.1640.10">
    <property type="entry name" value="Multidrug efflux transporter AcrB transmembrane domain"/>
    <property type="match status" value="2"/>
</dbReference>
<dbReference type="SUPFAM" id="SSF82866">
    <property type="entry name" value="Multidrug efflux transporter AcrB transmembrane domain"/>
    <property type="match status" value="2"/>
</dbReference>
<evidence type="ECO:0000313" key="9">
    <source>
        <dbReference type="Proteomes" id="UP000318741"/>
    </source>
</evidence>
<dbReference type="PANTHER" id="PTHR33406:SF12">
    <property type="entry name" value="BLR2997 PROTEIN"/>
    <property type="match status" value="1"/>
</dbReference>
<evidence type="ECO:0000259" key="7">
    <source>
        <dbReference type="Pfam" id="PF03176"/>
    </source>
</evidence>
<dbReference type="Pfam" id="PF03176">
    <property type="entry name" value="MMPL"/>
    <property type="match status" value="2"/>
</dbReference>
<feature type="transmembrane region" description="Helical" evidence="6">
    <location>
        <begin position="652"/>
        <end position="677"/>
    </location>
</feature>
<evidence type="ECO:0000256" key="5">
    <source>
        <dbReference type="ARBA" id="ARBA00023136"/>
    </source>
</evidence>
<feature type="transmembrane region" description="Helical" evidence="6">
    <location>
        <begin position="403"/>
        <end position="423"/>
    </location>
</feature>
<keyword evidence="5 6" id="KW-0472">Membrane</keyword>
<feature type="transmembrane region" description="Helical" evidence="6">
    <location>
        <begin position="626"/>
        <end position="646"/>
    </location>
</feature>
<gene>
    <name evidence="8" type="ORF">CA12_20680</name>
</gene>
<feature type="transmembrane region" description="Helical" evidence="6">
    <location>
        <begin position="317"/>
        <end position="336"/>
    </location>
</feature>
<evidence type="ECO:0000256" key="1">
    <source>
        <dbReference type="ARBA" id="ARBA00004651"/>
    </source>
</evidence>
<evidence type="ECO:0000256" key="2">
    <source>
        <dbReference type="ARBA" id="ARBA00022475"/>
    </source>
</evidence>
<dbReference type="OrthoDB" id="5429313at2"/>
<feature type="transmembrane region" description="Helical" evidence="6">
    <location>
        <begin position="697"/>
        <end position="717"/>
    </location>
</feature>
<accession>A0A517P9B6</accession>
<keyword evidence="2" id="KW-1003">Cell membrane</keyword>
<dbReference type="GO" id="GO:0005886">
    <property type="term" value="C:plasma membrane"/>
    <property type="evidence" value="ECO:0007669"/>
    <property type="project" value="UniProtKB-SubCell"/>
</dbReference>
<dbReference type="InterPro" id="IPR050545">
    <property type="entry name" value="Mycobact_MmpL"/>
</dbReference>
<keyword evidence="4 6" id="KW-1133">Transmembrane helix</keyword>
<dbReference type="InterPro" id="IPR004869">
    <property type="entry name" value="MMPL_dom"/>
</dbReference>
<feature type="transmembrane region" description="Helical" evidence="6">
    <location>
        <begin position="723"/>
        <end position="749"/>
    </location>
</feature>
<dbReference type="EMBL" id="CP036265">
    <property type="protein sequence ID" value="QDT15970.1"/>
    <property type="molecule type" value="Genomic_DNA"/>
</dbReference>
<keyword evidence="3 6" id="KW-0812">Transmembrane</keyword>